<dbReference type="EMBL" id="VSKM01000011">
    <property type="protein sequence ID" value="TYB72545.1"/>
    <property type="molecule type" value="Genomic_DNA"/>
</dbReference>
<evidence type="ECO:0000313" key="1">
    <source>
        <dbReference type="EMBL" id="TYB72545.1"/>
    </source>
</evidence>
<dbReference type="Gene3D" id="3.90.1680.10">
    <property type="entry name" value="SOS response associated peptidase-like"/>
    <property type="match status" value="1"/>
</dbReference>
<dbReference type="GO" id="GO:0106300">
    <property type="term" value="P:protein-DNA covalent cross-linking repair"/>
    <property type="evidence" value="ECO:0007669"/>
    <property type="project" value="InterPro"/>
</dbReference>
<dbReference type="InterPro" id="IPR036590">
    <property type="entry name" value="SRAP-like"/>
</dbReference>
<protein>
    <submittedName>
        <fullName evidence="1">SOS response-associated peptidase</fullName>
    </submittedName>
</protein>
<dbReference type="GO" id="GO:0003697">
    <property type="term" value="F:single-stranded DNA binding"/>
    <property type="evidence" value="ECO:0007669"/>
    <property type="project" value="InterPro"/>
</dbReference>
<dbReference type="InterPro" id="IPR003738">
    <property type="entry name" value="SRAP"/>
</dbReference>
<dbReference type="AlphaFoldDB" id="A0A8H2LBH3"/>
<keyword evidence="2" id="KW-1185">Reference proteome</keyword>
<gene>
    <name evidence="1" type="ORF">ES676_11300</name>
</gene>
<proteinExistence type="predicted"/>
<accession>A0A8H2LBH3</accession>
<organism evidence="1 2">
    <name type="scientific">Bizionia saleffrena</name>
    <dbReference type="NCBI Taxonomy" id="291189"/>
    <lineage>
        <taxon>Bacteria</taxon>
        <taxon>Pseudomonadati</taxon>
        <taxon>Bacteroidota</taxon>
        <taxon>Flavobacteriia</taxon>
        <taxon>Flavobacteriales</taxon>
        <taxon>Flavobacteriaceae</taxon>
        <taxon>Bizionia</taxon>
    </lineage>
</organism>
<sequence>MLVTGIVATYLNDGVLQRILIQAKDTKPFTLAGIYNVTNDVFLTVSIINTLKKESITGNKSIPLKMPVIIREAQREDWLGLNTEMKTIKIIVKSANELQLYTIKTT</sequence>
<name>A0A8H2LBH3_9FLAO</name>
<evidence type="ECO:0000313" key="2">
    <source>
        <dbReference type="Proteomes" id="UP000323324"/>
    </source>
</evidence>
<dbReference type="RefSeq" id="WP_148370438.1">
    <property type="nucleotide sequence ID" value="NZ_VSKM01000011.1"/>
</dbReference>
<dbReference type="SUPFAM" id="SSF143081">
    <property type="entry name" value="BB1717-like"/>
    <property type="match status" value="1"/>
</dbReference>
<reference evidence="1 2" key="1">
    <citation type="submission" date="2019-08" db="EMBL/GenBank/DDBJ databases">
        <title>Genomes of Antarctic Bizionia species.</title>
        <authorList>
            <person name="Bowman J.P."/>
        </authorList>
    </citation>
    <scope>NUCLEOTIDE SEQUENCE [LARGE SCALE GENOMIC DNA]</scope>
    <source>
        <strain evidence="1 2">HFD</strain>
    </source>
</reference>
<comment type="caution">
    <text evidence="1">The sequence shown here is derived from an EMBL/GenBank/DDBJ whole genome shotgun (WGS) entry which is preliminary data.</text>
</comment>
<dbReference type="Proteomes" id="UP000323324">
    <property type="component" value="Unassembled WGS sequence"/>
</dbReference>
<dbReference type="Pfam" id="PF02586">
    <property type="entry name" value="SRAP"/>
    <property type="match status" value="1"/>
</dbReference>